<keyword evidence="1" id="KW-0175">Coiled coil</keyword>
<evidence type="ECO:0000256" key="1">
    <source>
        <dbReference type="SAM" id="Coils"/>
    </source>
</evidence>
<evidence type="ECO:0008006" key="4">
    <source>
        <dbReference type="Google" id="ProtNLM"/>
    </source>
</evidence>
<feature type="coiled-coil region" evidence="1">
    <location>
        <begin position="8"/>
        <end position="43"/>
    </location>
</feature>
<dbReference type="Proteomes" id="UP000030487">
    <property type="component" value="Unassembled WGS sequence"/>
</dbReference>
<reference evidence="2 3" key="1">
    <citation type="submission" date="2014-02" db="EMBL/GenBank/DDBJ databases">
        <title>Draft genome sequence of Lysinibacillus boronitolerans NBRC 103108.</title>
        <authorList>
            <person name="Zhang F."/>
            <person name="Wang G."/>
            <person name="Zhang L."/>
        </authorList>
    </citation>
    <scope>NUCLEOTIDE SEQUENCE [LARGE SCALE GENOMIC DNA]</scope>
    <source>
        <strain evidence="2 3">NBRC 103108</strain>
    </source>
</reference>
<proteinExistence type="predicted"/>
<sequence length="85" mass="9419">MNYNFGLLEALIGEANGLTDNLREEMLEKIYNLQQQIDMLTGENIGELLERLNDPIQQALTAAQDARTAKTATEEATALAIQPQN</sequence>
<comment type="caution">
    <text evidence="2">The sequence shown here is derived from an EMBL/GenBank/DDBJ whole genome shotgun (WGS) entry which is preliminary data.</text>
</comment>
<organism evidence="2 3">
    <name type="scientific">Lysinibacillus boronitolerans JCM 21713 = 10a = NBRC 103108</name>
    <dbReference type="NCBI Taxonomy" id="1294264"/>
    <lineage>
        <taxon>Bacteria</taxon>
        <taxon>Bacillati</taxon>
        <taxon>Bacillota</taxon>
        <taxon>Bacilli</taxon>
        <taxon>Bacillales</taxon>
        <taxon>Bacillaceae</taxon>
        <taxon>Lysinibacillus</taxon>
    </lineage>
</organism>
<dbReference type="RefSeq" id="WP_036076418.1">
    <property type="nucleotide sequence ID" value="NZ_AVCW01000015.1"/>
</dbReference>
<protein>
    <recommendedName>
        <fullName evidence="4">Phage protein</fullName>
    </recommendedName>
</protein>
<name>A0ABR4Y2B3_9BACI</name>
<gene>
    <name evidence="2" type="ORF">CD31_07150</name>
</gene>
<evidence type="ECO:0000313" key="2">
    <source>
        <dbReference type="EMBL" id="KGR87307.1"/>
    </source>
</evidence>
<keyword evidence="3" id="KW-1185">Reference proteome</keyword>
<evidence type="ECO:0000313" key="3">
    <source>
        <dbReference type="Proteomes" id="UP000030487"/>
    </source>
</evidence>
<accession>A0ABR4Y2B3</accession>
<dbReference type="EMBL" id="JPVR01000067">
    <property type="protein sequence ID" value="KGR87307.1"/>
    <property type="molecule type" value="Genomic_DNA"/>
</dbReference>